<evidence type="ECO:0000256" key="3">
    <source>
        <dbReference type="SAM" id="SignalP"/>
    </source>
</evidence>
<feature type="region of interest" description="Disordered" evidence="1">
    <location>
        <begin position="475"/>
        <end position="550"/>
    </location>
</feature>
<feature type="region of interest" description="Disordered" evidence="1">
    <location>
        <begin position="419"/>
        <end position="461"/>
    </location>
</feature>
<reference evidence="4" key="1">
    <citation type="journal article" date="2010" name="Curr. Biol.">
        <title>Hydractinia allodeterminant alr1 resides in an immunoglobulin superfamily-like gene complex.</title>
        <authorList>
            <person name="Rosa S.F."/>
            <person name="Powell A.E."/>
            <person name="Rosengarten R.D."/>
            <person name="Nicotra M.L."/>
            <person name="Moreno M.A."/>
            <person name="Grimwood J."/>
            <person name="Lakkis F.G."/>
            <person name="Dellaporta S.L."/>
            <person name="Buss L.W."/>
        </authorList>
    </citation>
    <scope>NUCLEOTIDE SEQUENCE</scope>
</reference>
<evidence type="ECO:0000256" key="2">
    <source>
        <dbReference type="SAM" id="Phobius"/>
    </source>
</evidence>
<reference evidence="4" key="2">
    <citation type="submission" date="2010-04" db="EMBL/GenBank/DDBJ databases">
        <authorList>
            <person name="Rosa S.F.P."/>
            <person name="Powell A.E."/>
            <person name="Moreno M."/>
            <person name="Rosengarten R.D."/>
            <person name="Nicotra M.L."/>
            <person name="Grimwood J."/>
            <person name="Lakkis F.G."/>
            <person name="Dellaporta S.L."/>
            <person name="Buss L.W."/>
        </authorList>
    </citation>
    <scope>NUCLEOTIDE SEQUENCE</scope>
</reference>
<accession>D9ZHS8</accession>
<organism evidence="4">
    <name type="scientific">Hydractinia symbiolongicarpus</name>
    <name type="common">Hermit crab hydroid</name>
    <dbReference type="NCBI Taxonomy" id="13093"/>
    <lineage>
        <taxon>Eukaryota</taxon>
        <taxon>Metazoa</taxon>
        <taxon>Cnidaria</taxon>
        <taxon>Hydrozoa</taxon>
        <taxon>Hydroidolina</taxon>
        <taxon>Anthoathecata</taxon>
        <taxon>Filifera</taxon>
        <taxon>Hydractiniidae</taxon>
        <taxon>Hydractinia</taxon>
    </lineage>
</organism>
<sequence length="550" mass="60240">MLKIMKRVAIVAVGIALCLMDFSFAADVTTSTPVLEATYGTTVNMQWTIILDTNQIITTFSVILESQPGEQIISGGANSQNILNKGRELFGSRLSAVYDKIASTYTVSLKNIQYNETLSFQLITTLNNPFFAKQVAIEIKNITGMPRFCGENFKSNYTVLETTSLMVEQDICGHPKPNAVWKLEDDSTFSNSFNSSLISNETRRYRYIFNVKNIKRLHCGKQILLNATNKFGNDAKESILYVEFTHSKILNLESFTVNKSCIFTHWDKENTGKCVITYHVQFNNKKDAFNTNNLNYTYCHSNEASNASTVTVWASYNGVRGENNTASIATTTPSPTTTQSKVITSKTTSNTKTTKGNVGTTTSSPDKVKNIGLIVGIVGGILFVIIIIIIIVCVLKHKKKNGTGNHSGYAMRVRGEENNYVTDPTRSNGRQPANPDDPEQAIYSELGPGGGRTGPRPAPEQSDYAEMKVDAMGYPIDGAKASEPPTYAPVIKPREGAKRRTPSPPRSNVDGARAAGSAEPPAYAPIIKNRSSSRGRSPPPDEDDHEGVIV</sequence>
<feature type="signal peptide" evidence="3">
    <location>
        <begin position="1"/>
        <end position="25"/>
    </location>
</feature>
<proteinExistence type="evidence at transcript level"/>
<feature type="region of interest" description="Disordered" evidence="1">
    <location>
        <begin position="326"/>
        <end position="363"/>
    </location>
</feature>
<feature type="transmembrane region" description="Helical" evidence="2">
    <location>
        <begin position="371"/>
        <end position="395"/>
    </location>
</feature>
<name>D9ZHS8_HYDSY</name>
<keyword evidence="3" id="KW-0732">Signal</keyword>
<dbReference type="AlphaFoldDB" id="D9ZHS8"/>
<keyword evidence="2" id="KW-1133">Transmembrane helix</keyword>
<dbReference type="EMBL" id="HM070430">
    <property type="protein sequence ID" value="ADL39771.1"/>
    <property type="molecule type" value="mRNA"/>
</dbReference>
<gene>
    <name evidence="4" type="primary">alr1</name>
</gene>
<keyword evidence="2" id="KW-0472">Membrane</keyword>
<evidence type="ECO:0000313" key="4">
    <source>
        <dbReference type="EMBL" id="ADL39771.1"/>
    </source>
</evidence>
<evidence type="ECO:0000256" key="1">
    <source>
        <dbReference type="SAM" id="MobiDB-lite"/>
    </source>
</evidence>
<protein>
    <submittedName>
        <fullName evidence="4">Allorecognition 1</fullName>
    </submittedName>
</protein>
<dbReference type="OrthoDB" id="6345017at2759"/>
<keyword evidence="2" id="KW-0812">Transmembrane</keyword>
<feature type="compositionally biased region" description="Acidic residues" evidence="1">
    <location>
        <begin position="540"/>
        <end position="550"/>
    </location>
</feature>
<feature type="compositionally biased region" description="Polar residues" evidence="1">
    <location>
        <begin position="419"/>
        <end position="431"/>
    </location>
</feature>
<feature type="chain" id="PRO_5003133029" evidence="3">
    <location>
        <begin position="26"/>
        <end position="550"/>
    </location>
</feature>